<dbReference type="PANTHER" id="PTHR28061">
    <property type="entry name" value="INO EIGHTY SUBUNIT 4"/>
    <property type="match status" value="1"/>
</dbReference>
<proteinExistence type="predicted"/>
<reference evidence="2" key="1">
    <citation type="journal article" date="2020" name="Stud. Mycol.">
        <title>101 Dothideomycetes genomes: a test case for predicting lifestyles and emergence of pathogens.</title>
        <authorList>
            <person name="Haridas S."/>
            <person name="Albert R."/>
            <person name="Binder M."/>
            <person name="Bloem J."/>
            <person name="Labutti K."/>
            <person name="Salamov A."/>
            <person name="Andreopoulos B."/>
            <person name="Baker S."/>
            <person name="Barry K."/>
            <person name="Bills G."/>
            <person name="Bluhm B."/>
            <person name="Cannon C."/>
            <person name="Castanera R."/>
            <person name="Culley D."/>
            <person name="Daum C."/>
            <person name="Ezra D."/>
            <person name="Gonzalez J."/>
            <person name="Henrissat B."/>
            <person name="Kuo A."/>
            <person name="Liang C."/>
            <person name="Lipzen A."/>
            <person name="Lutzoni F."/>
            <person name="Magnuson J."/>
            <person name="Mondo S."/>
            <person name="Nolan M."/>
            <person name="Ohm R."/>
            <person name="Pangilinan J."/>
            <person name="Park H.-J."/>
            <person name="Ramirez L."/>
            <person name="Alfaro M."/>
            <person name="Sun H."/>
            <person name="Tritt A."/>
            <person name="Yoshinaga Y."/>
            <person name="Zwiers L.-H."/>
            <person name="Turgeon B."/>
            <person name="Goodwin S."/>
            <person name="Spatafora J."/>
            <person name="Crous P."/>
            <person name="Grigoriev I."/>
        </authorList>
    </citation>
    <scope>NUCLEOTIDE SEQUENCE</scope>
    <source>
        <strain evidence="2">CBS 116435</strain>
    </source>
</reference>
<dbReference type="GO" id="GO:0006338">
    <property type="term" value="P:chromatin remodeling"/>
    <property type="evidence" value="ECO:0007669"/>
    <property type="project" value="InterPro"/>
</dbReference>
<protein>
    <submittedName>
        <fullName evidence="2">DUF1711-domain-containing protein</fullName>
    </submittedName>
</protein>
<feature type="compositionally biased region" description="Low complexity" evidence="1">
    <location>
        <begin position="31"/>
        <end position="48"/>
    </location>
</feature>
<dbReference type="AlphaFoldDB" id="A0A9P4Q8D1"/>
<feature type="compositionally biased region" description="Low complexity" evidence="1">
    <location>
        <begin position="63"/>
        <end position="80"/>
    </location>
</feature>
<dbReference type="OrthoDB" id="4093188at2759"/>
<accession>A0A9P4Q8D1</accession>
<evidence type="ECO:0000256" key="1">
    <source>
        <dbReference type="SAM" id="MobiDB-lite"/>
    </source>
</evidence>
<sequence>MSASATNSKTSPKSAKKSRVIVLQLSGDQLSRFPSSQPPSKSSSSAPSVKKDEPSPPAIQRPDSASTPAAAADKASDSNATPVPAAPSDQDPNSLAPPKPKRKGGWPAGKKRAPPAIDGNALPREKGRPGPKKKPRFRPDGTIDRNNEPGAAVKPASGIPAHKLGPKANTGAINAGLRALDRSGKPCRRWERKSFELKSFTGAAWSMSSWRSPQSNMRDEAKSDSTGSSEAGSGLPNGNGDKPVESSAVPSEDRSHSGVDANGDVTMTNAVESSPAPAIAAA</sequence>
<dbReference type="Pfam" id="PF08193">
    <property type="entry name" value="INO80_Ies4"/>
    <property type="match status" value="1"/>
</dbReference>
<gene>
    <name evidence="2" type="ORF">K431DRAFT_247355</name>
</gene>
<evidence type="ECO:0000313" key="2">
    <source>
        <dbReference type="EMBL" id="KAF2721360.1"/>
    </source>
</evidence>
<feature type="compositionally biased region" description="Basic residues" evidence="1">
    <location>
        <begin position="99"/>
        <end position="113"/>
    </location>
</feature>
<dbReference type="GO" id="GO:0031011">
    <property type="term" value="C:Ino80 complex"/>
    <property type="evidence" value="ECO:0007669"/>
    <property type="project" value="InterPro"/>
</dbReference>
<feature type="region of interest" description="Disordered" evidence="1">
    <location>
        <begin position="1"/>
        <end position="170"/>
    </location>
</feature>
<evidence type="ECO:0000313" key="3">
    <source>
        <dbReference type="Proteomes" id="UP000799441"/>
    </source>
</evidence>
<dbReference type="InterPro" id="IPR013175">
    <property type="entry name" value="INO80_su_Ies4"/>
</dbReference>
<name>A0A9P4Q8D1_9PEZI</name>
<dbReference type="EMBL" id="MU003791">
    <property type="protein sequence ID" value="KAF2721360.1"/>
    <property type="molecule type" value="Genomic_DNA"/>
</dbReference>
<organism evidence="2 3">
    <name type="scientific">Polychaeton citri CBS 116435</name>
    <dbReference type="NCBI Taxonomy" id="1314669"/>
    <lineage>
        <taxon>Eukaryota</taxon>
        <taxon>Fungi</taxon>
        <taxon>Dikarya</taxon>
        <taxon>Ascomycota</taxon>
        <taxon>Pezizomycotina</taxon>
        <taxon>Dothideomycetes</taxon>
        <taxon>Dothideomycetidae</taxon>
        <taxon>Capnodiales</taxon>
        <taxon>Capnodiaceae</taxon>
        <taxon>Polychaeton</taxon>
    </lineage>
</organism>
<keyword evidence="3" id="KW-1185">Reference proteome</keyword>
<feature type="compositionally biased region" description="Basic and acidic residues" evidence="1">
    <location>
        <begin position="137"/>
        <end position="147"/>
    </location>
</feature>
<comment type="caution">
    <text evidence="2">The sequence shown here is derived from an EMBL/GenBank/DDBJ whole genome shotgun (WGS) entry which is preliminary data.</text>
</comment>
<dbReference type="Proteomes" id="UP000799441">
    <property type="component" value="Unassembled WGS sequence"/>
</dbReference>
<feature type="compositionally biased region" description="Polar residues" evidence="1">
    <location>
        <begin position="1"/>
        <end position="13"/>
    </location>
</feature>
<feature type="compositionally biased region" description="Polar residues" evidence="1">
    <location>
        <begin position="206"/>
        <end position="216"/>
    </location>
</feature>
<feature type="region of interest" description="Disordered" evidence="1">
    <location>
        <begin position="201"/>
        <end position="282"/>
    </location>
</feature>
<dbReference type="PANTHER" id="PTHR28061:SF1">
    <property type="entry name" value="INO80 COMPLEX SUBUNIT 4"/>
    <property type="match status" value="1"/>
</dbReference>